<name>A0AAD1XT13_EUPCR</name>
<proteinExistence type="predicted"/>
<feature type="region of interest" description="Disordered" evidence="1">
    <location>
        <begin position="247"/>
        <end position="268"/>
    </location>
</feature>
<comment type="caution">
    <text evidence="2">The sequence shown here is derived from an EMBL/GenBank/DDBJ whole genome shotgun (WGS) entry which is preliminary data.</text>
</comment>
<evidence type="ECO:0000256" key="1">
    <source>
        <dbReference type="SAM" id="MobiDB-lite"/>
    </source>
</evidence>
<dbReference type="SUPFAM" id="SSF52047">
    <property type="entry name" value="RNI-like"/>
    <property type="match status" value="1"/>
</dbReference>
<evidence type="ECO:0000313" key="2">
    <source>
        <dbReference type="EMBL" id="CAI2378363.1"/>
    </source>
</evidence>
<dbReference type="AlphaFoldDB" id="A0AAD1XT13"/>
<protein>
    <submittedName>
        <fullName evidence="2">Uncharacterized protein</fullName>
    </submittedName>
</protein>
<feature type="compositionally biased region" description="Low complexity" evidence="1">
    <location>
        <begin position="250"/>
        <end position="260"/>
    </location>
</feature>
<evidence type="ECO:0000313" key="3">
    <source>
        <dbReference type="Proteomes" id="UP001295684"/>
    </source>
</evidence>
<keyword evidence="3" id="KW-1185">Reference proteome</keyword>
<reference evidence="2" key="1">
    <citation type="submission" date="2023-07" db="EMBL/GenBank/DDBJ databases">
        <authorList>
            <consortium name="AG Swart"/>
            <person name="Singh M."/>
            <person name="Singh A."/>
            <person name="Seah K."/>
            <person name="Emmerich C."/>
        </authorList>
    </citation>
    <scope>NUCLEOTIDE SEQUENCE</scope>
    <source>
        <strain evidence="2">DP1</strain>
    </source>
</reference>
<dbReference type="Proteomes" id="UP001295684">
    <property type="component" value="Unassembled WGS sequence"/>
</dbReference>
<organism evidence="2 3">
    <name type="scientific">Euplotes crassus</name>
    <dbReference type="NCBI Taxonomy" id="5936"/>
    <lineage>
        <taxon>Eukaryota</taxon>
        <taxon>Sar</taxon>
        <taxon>Alveolata</taxon>
        <taxon>Ciliophora</taxon>
        <taxon>Intramacronucleata</taxon>
        <taxon>Spirotrichea</taxon>
        <taxon>Hypotrichia</taxon>
        <taxon>Euplotida</taxon>
        <taxon>Euplotidae</taxon>
        <taxon>Moneuplotes</taxon>
    </lineage>
</organism>
<sequence>MENTCALESGVAEEEGRLREQIREKGTSVERKFLISVSYGRGITCWYGVCDEEPPEWVNTKISKVKLFDKRASKVRFHCIGVNTRHHVHEVMQRINVGKIETLELSGQKLEEDKILNRMSFACLCRYIPKVWIFLKLSHLTLSSHQLEIIFNNIGNIHTLEINLCKINTKGVKIWPNRTPRISQLLIHGCFPKLTNSEMIPIYLQNLLFCFSNSSIKDSLTLISGDTTPLYRKKLRTLFTLYSEPPVPPNLSSKSPSGPSKSKKCLIF</sequence>
<dbReference type="EMBL" id="CAMPGE010020080">
    <property type="protein sequence ID" value="CAI2378363.1"/>
    <property type="molecule type" value="Genomic_DNA"/>
</dbReference>
<gene>
    <name evidence="2" type="ORF">ECRASSUSDP1_LOCUS19758</name>
</gene>
<accession>A0AAD1XT13</accession>